<dbReference type="OrthoDB" id="9808778at2"/>
<name>A0A2V4P0B1_9ACTN</name>
<protein>
    <submittedName>
        <fullName evidence="2">Uncharacterized protein</fullName>
    </submittedName>
</protein>
<sequence>MSNGTPIVLLDSSTVDFHTPVRDLAWSPDGSRAAFIDGNGNLVVSRPDGTGQVTVAENPGRQTWSHPSWQVVKSDPDLGNPAKNRIFLTVDQGGSTTLAGVPADATGATVTPLSLNAEGAEDNAQPLPKTGNVWPNVGGSHGTAVYANTGDGLVYIRDDSLRQQGGKLTQGSEPALSPDEHEVVFVRSVEGHDHLFALDLDTQNPQPRDLTPQAATDYTEPAWAPSGKEIAARTPDGIVLVPADGSHTPKPTVATPGLPAYRP</sequence>
<evidence type="ECO:0000313" key="2">
    <source>
        <dbReference type="EMBL" id="PYC82686.1"/>
    </source>
</evidence>
<feature type="region of interest" description="Disordered" evidence="1">
    <location>
        <begin position="202"/>
        <end position="263"/>
    </location>
</feature>
<dbReference type="AlphaFoldDB" id="A0A2V4P0B1"/>
<reference evidence="2 3" key="1">
    <citation type="submission" date="2018-03" db="EMBL/GenBank/DDBJ databases">
        <title>Bioinformatic expansion and discovery of thiopeptide antibiotics.</title>
        <authorList>
            <person name="Schwalen C.J."/>
            <person name="Hudson G.A."/>
            <person name="Mitchell D.A."/>
        </authorList>
    </citation>
    <scope>NUCLEOTIDE SEQUENCE [LARGE SCALE GENOMIC DNA]</scope>
    <source>
        <strain evidence="2 3">ATCC 21389</strain>
    </source>
</reference>
<organism evidence="2 3">
    <name type="scientific">Streptomyces tateyamensis</name>
    <dbReference type="NCBI Taxonomy" id="565073"/>
    <lineage>
        <taxon>Bacteria</taxon>
        <taxon>Bacillati</taxon>
        <taxon>Actinomycetota</taxon>
        <taxon>Actinomycetes</taxon>
        <taxon>Kitasatosporales</taxon>
        <taxon>Streptomycetaceae</taxon>
        <taxon>Streptomyces</taxon>
    </lineage>
</organism>
<evidence type="ECO:0000313" key="3">
    <source>
        <dbReference type="Proteomes" id="UP000248039"/>
    </source>
</evidence>
<proteinExistence type="predicted"/>
<dbReference type="Proteomes" id="UP000248039">
    <property type="component" value="Unassembled WGS sequence"/>
</dbReference>
<gene>
    <name evidence="2" type="ORF">C7C46_10040</name>
</gene>
<dbReference type="SUPFAM" id="SSF82171">
    <property type="entry name" value="DPP6 N-terminal domain-like"/>
    <property type="match status" value="1"/>
</dbReference>
<dbReference type="RefSeq" id="WP_110667976.1">
    <property type="nucleotide sequence ID" value="NZ_PYBW01000030.1"/>
</dbReference>
<evidence type="ECO:0000256" key="1">
    <source>
        <dbReference type="SAM" id="MobiDB-lite"/>
    </source>
</evidence>
<dbReference type="Gene3D" id="2.120.10.30">
    <property type="entry name" value="TolB, C-terminal domain"/>
    <property type="match status" value="2"/>
</dbReference>
<keyword evidence="3" id="KW-1185">Reference proteome</keyword>
<dbReference type="InterPro" id="IPR011042">
    <property type="entry name" value="6-blade_b-propeller_TolB-like"/>
</dbReference>
<accession>A0A2V4P0B1</accession>
<comment type="caution">
    <text evidence="2">The sequence shown here is derived from an EMBL/GenBank/DDBJ whole genome shotgun (WGS) entry which is preliminary data.</text>
</comment>
<dbReference type="EMBL" id="PYBW01000030">
    <property type="protein sequence ID" value="PYC82686.1"/>
    <property type="molecule type" value="Genomic_DNA"/>
</dbReference>